<dbReference type="STRING" id="1348624.GCA_001591545_01981"/>
<evidence type="ECO:0000313" key="2">
    <source>
        <dbReference type="EMBL" id="SQI60816.1"/>
    </source>
</evidence>
<protein>
    <submittedName>
        <fullName evidence="2">Integral membrane protein</fullName>
    </submittedName>
</protein>
<evidence type="ECO:0000313" key="3">
    <source>
        <dbReference type="Proteomes" id="UP000249134"/>
    </source>
</evidence>
<feature type="transmembrane region" description="Helical" evidence="1">
    <location>
        <begin position="111"/>
        <end position="132"/>
    </location>
</feature>
<dbReference type="AlphaFoldDB" id="A0A2X4W9D8"/>
<name>A0A2X4W9D8_LEDLE</name>
<evidence type="ECO:0000256" key="1">
    <source>
        <dbReference type="SAM" id="Phobius"/>
    </source>
</evidence>
<dbReference type="Proteomes" id="UP000249134">
    <property type="component" value="Chromosome 1"/>
</dbReference>
<sequence length="218" mass="25155">MKLGGFDGLFFRSCEVISKLAYVNALWFLFTVIGLGVFGIAPATVALFTINRKWMLGETDVPIFNTYWKVYRKEFLKSNLLGLALMIVGFILYVDLAYLPTEGFVYTIIRYAIIAVSFVFLIVLLYIFPVYVHFNGNLRKYFKYALVCGLSYPHFTFMMIIAAMLLYTGLSLFPGIIPFFSFCMLAYMVMWIALQVFKRVENAVIEKQQKVEVVKEKM</sequence>
<dbReference type="RefSeq" id="WP_066140422.1">
    <property type="nucleotide sequence ID" value="NZ_CBCSGM010000001.1"/>
</dbReference>
<keyword evidence="1" id="KW-1133">Transmembrane helix</keyword>
<keyword evidence="1" id="KW-0472">Membrane</keyword>
<proteinExistence type="predicted"/>
<feature type="transmembrane region" description="Helical" evidence="1">
    <location>
        <begin position="25"/>
        <end position="48"/>
    </location>
</feature>
<dbReference type="KEGG" id="blen:NCTC4824_02933"/>
<feature type="transmembrane region" description="Helical" evidence="1">
    <location>
        <begin position="144"/>
        <end position="170"/>
    </location>
</feature>
<gene>
    <name evidence="2" type="primary">yteU_3</name>
    <name evidence="2" type="ORF">NCTC4824_02933</name>
</gene>
<reference evidence="2 3" key="1">
    <citation type="submission" date="2018-06" db="EMBL/GenBank/DDBJ databases">
        <authorList>
            <consortium name="Pathogen Informatics"/>
            <person name="Doyle S."/>
        </authorList>
    </citation>
    <scope>NUCLEOTIDE SEQUENCE [LARGE SCALE GENOMIC DNA]</scope>
    <source>
        <strain evidence="2 3">NCTC4824</strain>
    </source>
</reference>
<feature type="transmembrane region" description="Helical" evidence="1">
    <location>
        <begin position="80"/>
        <end position="99"/>
    </location>
</feature>
<feature type="transmembrane region" description="Helical" evidence="1">
    <location>
        <begin position="176"/>
        <end position="197"/>
    </location>
</feature>
<keyword evidence="3" id="KW-1185">Reference proteome</keyword>
<dbReference type="InterPro" id="IPR006938">
    <property type="entry name" value="DUF624"/>
</dbReference>
<keyword evidence="1" id="KW-0812">Transmembrane</keyword>
<organism evidence="2 3">
    <name type="scientific">Lederbergia lenta</name>
    <name type="common">Bacillus lentus</name>
    <dbReference type="NCBI Taxonomy" id="1467"/>
    <lineage>
        <taxon>Bacteria</taxon>
        <taxon>Bacillati</taxon>
        <taxon>Bacillota</taxon>
        <taxon>Bacilli</taxon>
        <taxon>Bacillales</taxon>
        <taxon>Bacillaceae</taxon>
        <taxon>Lederbergia</taxon>
    </lineage>
</organism>
<dbReference type="EMBL" id="LS483476">
    <property type="protein sequence ID" value="SQI60816.1"/>
    <property type="molecule type" value="Genomic_DNA"/>
</dbReference>
<dbReference type="Pfam" id="PF04854">
    <property type="entry name" value="DUF624"/>
    <property type="match status" value="1"/>
</dbReference>
<accession>A0A2X4W9D8</accession>